<reference evidence="2" key="1">
    <citation type="journal article" date="2019" name="Int. J. Syst. Evol. Microbiol.">
        <title>The Global Catalogue of Microorganisms (GCM) 10K type strain sequencing project: providing services to taxonomists for standard genome sequencing and annotation.</title>
        <authorList>
            <consortium name="The Broad Institute Genomics Platform"/>
            <consortium name="The Broad Institute Genome Sequencing Center for Infectious Disease"/>
            <person name="Wu L."/>
            <person name="Ma J."/>
        </authorList>
    </citation>
    <scope>NUCLEOTIDE SEQUENCE [LARGE SCALE GENOMIC DNA]</scope>
    <source>
        <strain evidence="2">JCM 6242</strain>
    </source>
</reference>
<dbReference type="RefSeq" id="WP_344978477.1">
    <property type="nucleotide sequence ID" value="NZ_BAAAVI010000054.1"/>
</dbReference>
<evidence type="ECO:0000313" key="2">
    <source>
        <dbReference type="Proteomes" id="UP001500831"/>
    </source>
</evidence>
<evidence type="ECO:0000313" key="1">
    <source>
        <dbReference type="EMBL" id="GAA2894739.1"/>
    </source>
</evidence>
<dbReference type="Gene3D" id="1.20.910.10">
    <property type="entry name" value="Heme oxygenase-like"/>
    <property type="match status" value="1"/>
</dbReference>
<dbReference type="SUPFAM" id="SSF48613">
    <property type="entry name" value="Heme oxygenase-like"/>
    <property type="match status" value="1"/>
</dbReference>
<sequence length="209" mass="23059">MSALDMLREENDRYMKTFGESALVKLVRSCGGDGAATVRARIADHLQVWSDTFQRVMLVRAALETEESLSRLASAHLLEEIGHNRLLAEGRDGRDAEWDPVVAAASAWFVDRMTISTADERIVLAHLVLEGSGLVFLGTASAVYGESGYFGLHSEADQEHLELGYRALGERAGWRPEDVRRVLDEGWQVMTALCDRIAERAAPVTGRTS</sequence>
<protein>
    <submittedName>
        <fullName evidence="1">Uncharacterized protein</fullName>
    </submittedName>
</protein>
<accession>A0ABP6IL83</accession>
<comment type="caution">
    <text evidence="1">The sequence shown here is derived from an EMBL/GenBank/DDBJ whole genome shotgun (WGS) entry which is preliminary data.</text>
</comment>
<gene>
    <name evidence="1" type="ORF">GCM10010517_59440</name>
</gene>
<dbReference type="EMBL" id="BAAAVI010000054">
    <property type="protein sequence ID" value="GAA2894739.1"/>
    <property type="molecule type" value="Genomic_DNA"/>
</dbReference>
<keyword evidence="2" id="KW-1185">Reference proteome</keyword>
<dbReference type="InterPro" id="IPR016084">
    <property type="entry name" value="Haem_Oase-like_multi-hlx"/>
</dbReference>
<dbReference type="Proteomes" id="UP001500831">
    <property type="component" value="Unassembled WGS sequence"/>
</dbReference>
<proteinExistence type="predicted"/>
<name>A0ABP6IL83_9ACTN</name>
<organism evidence="1 2">
    <name type="scientific">Streptosporangium fragile</name>
    <dbReference type="NCBI Taxonomy" id="46186"/>
    <lineage>
        <taxon>Bacteria</taxon>
        <taxon>Bacillati</taxon>
        <taxon>Actinomycetota</taxon>
        <taxon>Actinomycetes</taxon>
        <taxon>Streptosporangiales</taxon>
        <taxon>Streptosporangiaceae</taxon>
        <taxon>Streptosporangium</taxon>
    </lineage>
</organism>